<name>A0ABS4GLS8_9BACL</name>
<evidence type="ECO:0000313" key="2">
    <source>
        <dbReference type="EMBL" id="MBP1931027.1"/>
    </source>
</evidence>
<protein>
    <submittedName>
        <fullName evidence="2">Homoserine dehydrogenase-like protein</fullName>
    </submittedName>
</protein>
<dbReference type="RefSeq" id="WP_209809127.1">
    <property type="nucleotide sequence ID" value="NZ_JAGGKT010000002.1"/>
</dbReference>
<dbReference type="Pfam" id="PF03447">
    <property type="entry name" value="NAD_binding_3"/>
    <property type="match status" value="1"/>
</dbReference>
<dbReference type="SMART" id="SM00858">
    <property type="entry name" value="SAF"/>
    <property type="match status" value="1"/>
</dbReference>
<reference evidence="2 3" key="1">
    <citation type="submission" date="2021-03" db="EMBL/GenBank/DDBJ databases">
        <title>Genomic Encyclopedia of Type Strains, Phase IV (KMG-IV): sequencing the most valuable type-strain genomes for metagenomic binning, comparative biology and taxonomic classification.</title>
        <authorList>
            <person name="Goeker M."/>
        </authorList>
    </citation>
    <scope>NUCLEOTIDE SEQUENCE [LARGE SCALE GENOMIC DNA]</scope>
    <source>
        <strain evidence="2 3">DSM 24738</strain>
    </source>
</reference>
<feature type="domain" description="SAF" evidence="1">
    <location>
        <begin position="358"/>
        <end position="423"/>
    </location>
</feature>
<accession>A0ABS4GLS8</accession>
<dbReference type="SUPFAM" id="SSF51735">
    <property type="entry name" value="NAD(P)-binding Rossmann-fold domains"/>
    <property type="match status" value="1"/>
</dbReference>
<proteinExistence type="predicted"/>
<dbReference type="CDD" id="cd11616">
    <property type="entry name" value="SAF_DH_OX_like"/>
    <property type="match status" value="1"/>
</dbReference>
<comment type="caution">
    <text evidence="2">The sequence shown here is derived from an EMBL/GenBank/DDBJ whole genome shotgun (WGS) entry which is preliminary data.</text>
</comment>
<dbReference type="Pfam" id="PF21135">
    <property type="entry name" value="DRL_cat"/>
    <property type="match status" value="1"/>
</dbReference>
<evidence type="ECO:0000313" key="3">
    <source>
        <dbReference type="Proteomes" id="UP001519343"/>
    </source>
</evidence>
<dbReference type="InterPro" id="IPR048423">
    <property type="entry name" value="DRL_cat"/>
</dbReference>
<dbReference type="PANTHER" id="PTHR37850:SF3">
    <property type="entry name" value="BLR7815 PROTEIN"/>
    <property type="match status" value="1"/>
</dbReference>
<dbReference type="Proteomes" id="UP001519343">
    <property type="component" value="Unassembled WGS sequence"/>
</dbReference>
<sequence>MIKQALEAREAAGKPIQVGFVGSGRMGTGAIVQIGLMKGMRTSIIADLNAERAVRAYELCGYKADDVVVTNRLLEAADAIRKGKPVVTQDADLLPQLEVEVIVDATGSPELGARIAFKSIQARKHIVMLNVEGDVVVGPLLHKMAKNAGVVYTVSSGDEPGLIAEYFDRYTGLGFEVVAVGKTPTSLGTFDRYATPESLAEEAQELGVNPHFLVTFRDATKTMIEMASISNYTGLVPDVRGMHGPVAGIYEIPELFRLKSEGGILNRRGVIDYARPLKTEDGQIDFLRSVTPGVFLVLHTDHPQIQEDFKYFDVIGKDGYYIMHTPYHLVTNEIPLSIASAALFQHPTIVPEKGLLTEVIAAAKRDMKAGETIDGQGGSTLYALNDHYHIAKEERLVPFGLLPGAKLRCNVKKDQVITYDMVDLKTDSMLYHLRQLQDAGL</sequence>
<dbReference type="PANTHER" id="PTHR37850">
    <property type="entry name" value="STRU PROTEIN"/>
    <property type="match status" value="1"/>
</dbReference>
<dbReference type="Pfam" id="PF08666">
    <property type="entry name" value="SAF"/>
    <property type="match status" value="1"/>
</dbReference>
<organism evidence="2 3">
    <name type="scientific">Ammoniphilus resinae</name>
    <dbReference type="NCBI Taxonomy" id="861532"/>
    <lineage>
        <taxon>Bacteria</taxon>
        <taxon>Bacillati</taxon>
        <taxon>Bacillota</taxon>
        <taxon>Bacilli</taxon>
        <taxon>Bacillales</taxon>
        <taxon>Paenibacillaceae</taxon>
        <taxon>Aneurinibacillus group</taxon>
        <taxon>Ammoniphilus</taxon>
    </lineage>
</organism>
<dbReference type="InterPro" id="IPR013974">
    <property type="entry name" value="SAF"/>
</dbReference>
<dbReference type="Gene3D" id="3.40.50.720">
    <property type="entry name" value="NAD(P)-binding Rossmann-like Domain"/>
    <property type="match status" value="1"/>
</dbReference>
<keyword evidence="3" id="KW-1185">Reference proteome</keyword>
<dbReference type="EMBL" id="JAGGKT010000002">
    <property type="protein sequence ID" value="MBP1931027.1"/>
    <property type="molecule type" value="Genomic_DNA"/>
</dbReference>
<gene>
    <name evidence="2" type="ORF">J2Z37_001024</name>
</gene>
<dbReference type="InterPro" id="IPR036291">
    <property type="entry name" value="NAD(P)-bd_dom_sf"/>
</dbReference>
<evidence type="ECO:0000259" key="1">
    <source>
        <dbReference type="SMART" id="SM00858"/>
    </source>
</evidence>
<dbReference type="InterPro" id="IPR005106">
    <property type="entry name" value="Asp/hSer_DH_NAD-bd"/>
</dbReference>